<protein>
    <recommendedName>
        <fullName evidence="1">anthranilate synthase</fullName>
        <ecNumber evidence="1">4.1.3.27</ecNumber>
    </recommendedName>
</protein>
<evidence type="ECO:0000313" key="8">
    <source>
        <dbReference type="Proteomes" id="UP000471648"/>
    </source>
</evidence>
<dbReference type="GO" id="GO:0000162">
    <property type="term" value="P:L-tryptophan biosynthetic process"/>
    <property type="evidence" value="ECO:0007669"/>
    <property type="project" value="TreeGrafter"/>
</dbReference>
<evidence type="ECO:0000259" key="6">
    <source>
        <dbReference type="Pfam" id="PF00425"/>
    </source>
</evidence>
<sequence>MTTISKEIPMSPSPFESVLDGRQADFALVHRPETTGPGVLEVFLGRASTAATLAELPLPEAEEAAGPGEDLLVVVPYRQLGERGFSCVDDGCPLICMTVDEQDTVPLAEAVRRLPQVPITLADEGFDIDDDSYAEMVRRVVRDEIGRGEGANFVLKRSFTAEITGYGPQSALTFFRRLLERESGAYWTFLVRAGDRTFVGATPERHVGLRDGVAVMNPISGTYRYPSAGPNLPEMLEFLADRKETDELYMVVDEELKMMTRVCDSDVTVSGPYLKEMARLAHTGYEIRGRSSRDPREILRETMFAPTVTGSPLENACRVIGTYESGGRGYYSGVVALIGRDERRRRTLDSAVVIRTAEIDRAGRLEIGVGATLVRHSDPASEVAETWAKAAGLRAALQGGPVASLASHPRVVAALAERNESIAGFWTGRGASGVPGGAAAGPARPEPRLSGRRVLIIDAEDTFTSMLHHQLSSLGLVVTVRRYDEAYRFDGYDLVLLGPGPGDPSDAAHPKIGHLRSAARTLLAEGRPFLAVCLSHQVLSLELGLPVTRRDVPNQGVQRDIDLFGVRERVGFYNSFAARSSEDRFEHATFGGVRVSREPGTGEVHALLGTRFASVQFHAESLLTHNGVHIIGELLGAVLRGADVPASHSAPGSPQLLIAAQ</sequence>
<dbReference type="PROSITE" id="PS51273">
    <property type="entry name" value="GATASE_TYPE_1"/>
    <property type="match status" value="1"/>
</dbReference>
<organism evidence="7 8">
    <name type="scientific">Streptomyces microflavus</name>
    <name type="common">Streptomyces lipmanii</name>
    <dbReference type="NCBI Taxonomy" id="1919"/>
    <lineage>
        <taxon>Bacteria</taxon>
        <taxon>Bacillati</taxon>
        <taxon>Actinomycetota</taxon>
        <taxon>Actinomycetes</taxon>
        <taxon>Kitasatosporales</taxon>
        <taxon>Streptomycetaceae</taxon>
        <taxon>Streptomyces</taxon>
    </lineage>
</organism>
<evidence type="ECO:0000256" key="3">
    <source>
        <dbReference type="ARBA" id="ARBA00023239"/>
    </source>
</evidence>
<feature type="domain" description="Glutamine amidotransferase" evidence="5">
    <location>
        <begin position="455"/>
        <end position="631"/>
    </location>
</feature>
<name>A0A6N9V7R1_STRMI</name>
<dbReference type="InterPro" id="IPR015890">
    <property type="entry name" value="Chorismate_C"/>
</dbReference>
<accession>A0A6N9V7R1</accession>
<dbReference type="Pfam" id="PF00117">
    <property type="entry name" value="GATase"/>
    <property type="match status" value="1"/>
</dbReference>
<reference evidence="7 8" key="1">
    <citation type="submission" date="2020-01" db="EMBL/GenBank/DDBJ databases">
        <title>Insect and environment-associated Actinomycetes.</title>
        <authorList>
            <person name="Currrie C."/>
            <person name="Chevrette M."/>
            <person name="Carlson C."/>
            <person name="Stubbendieck R."/>
            <person name="Wendt-Pienkowski E."/>
        </authorList>
    </citation>
    <scope>NUCLEOTIDE SEQUENCE [LARGE SCALE GENOMIC DNA]</scope>
    <source>
        <strain evidence="7 8">SID14438</strain>
    </source>
</reference>
<evidence type="ECO:0000313" key="7">
    <source>
        <dbReference type="EMBL" id="NEB67109.1"/>
    </source>
</evidence>
<dbReference type="PRINTS" id="PR00096">
    <property type="entry name" value="GATASE"/>
</dbReference>
<dbReference type="Proteomes" id="UP000471648">
    <property type="component" value="Unassembled WGS sequence"/>
</dbReference>
<dbReference type="InterPro" id="IPR029062">
    <property type="entry name" value="Class_I_gatase-like"/>
</dbReference>
<dbReference type="InterPro" id="IPR019999">
    <property type="entry name" value="Anth_synth_I-like"/>
</dbReference>
<dbReference type="Gene3D" id="3.60.120.10">
    <property type="entry name" value="Anthranilate synthase"/>
    <property type="match status" value="1"/>
</dbReference>
<dbReference type="EMBL" id="JAAGME010000330">
    <property type="protein sequence ID" value="NEB67109.1"/>
    <property type="molecule type" value="Genomic_DNA"/>
</dbReference>
<proteinExistence type="predicted"/>
<dbReference type="PANTHER" id="PTHR11236">
    <property type="entry name" value="AMINOBENZOATE/ANTHRANILATE SYNTHASE"/>
    <property type="match status" value="1"/>
</dbReference>
<dbReference type="AlphaFoldDB" id="A0A6N9V7R1"/>
<dbReference type="PRINTS" id="PR00097">
    <property type="entry name" value="ANTSNTHASEII"/>
</dbReference>
<dbReference type="CDD" id="cd01743">
    <property type="entry name" value="GATase1_Anthranilate_Synthase"/>
    <property type="match status" value="1"/>
</dbReference>
<keyword evidence="2" id="KW-0315">Glutamine amidotransferase</keyword>
<evidence type="ECO:0000256" key="4">
    <source>
        <dbReference type="ARBA" id="ARBA00047683"/>
    </source>
</evidence>
<dbReference type="InterPro" id="IPR006221">
    <property type="entry name" value="TrpG/PapA_dom"/>
</dbReference>
<feature type="domain" description="Chorismate-utilising enzyme C-terminal" evidence="6">
    <location>
        <begin position="130"/>
        <end position="389"/>
    </location>
</feature>
<evidence type="ECO:0000256" key="1">
    <source>
        <dbReference type="ARBA" id="ARBA00012266"/>
    </source>
</evidence>
<gene>
    <name evidence="7" type="ORF">G3I39_08595</name>
</gene>
<dbReference type="Pfam" id="PF00425">
    <property type="entry name" value="Chorismate_bind"/>
    <property type="match status" value="1"/>
</dbReference>
<dbReference type="InterPro" id="IPR017926">
    <property type="entry name" value="GATASE"/>
</dbReference>
<dbReference type="PANTHER" id="PTHR11236:SF49">
    <property type="entry name" value="ANTHRANILATE SYNTHASE COMPONENT 1"/>
    <property type="match status" value="1"/>
</dbReference>
<comment type="catalytic activity">
    <reaction evidence="4">
        <text>chorismate + L-glutamine = anthranilate + pyruvate + L-glutamate + H(+)</text>
        <dbReference type="Rhea" id="RHEA:21732"/>
        <dbReference type="ChEBI" id="CHEBI:15361"/>
        <dbReference type="ChEBI" id="CHEBI:15378"/>
        <dbReference type="ChEBI" id="CHEBI:16567"/>
        <dbReference type="ChEBI" id="CHEBI:29748"/>
        <dbReference type="ChEBI" id="CHEBI:29985"/>
        <dbReference type="ChEBI" id="CHEBI:58359"/>
        <dbReference type="EC" id="4.1.3.27"/>
    </reaction>
</comment>
<evidence type="ECO:0000256" key="2">
    <source>
        <dbReference type="ARBA" id="ARBA00022962"/>
    </source>
</evidence>
<evidence type="ECO:0000259" key="5">
    <source>
        <dbReference type="Pfam" id="PF00117"/>
    </source>
</evidence>
<dbReference type="SUPFAM" id="SSF52317">
    <property type="entry name" value="Class I glutamine amidotransferase-like"/>
    <property type="match status" value="1"/>
</dbReference>
<dbReference type="GO" id="GO:0004049">
    <property type="term" value="F:anthranilate synthase activity"/>
    <property type="evidence" value="ECO:0007669"/>
    <property type="project" value="UniProtKB-EC"/>
</dbReference>
<dbReference type="SUPFAM" id="SSF56322">
    <property type="entry name" value="ADC synthase"/>
    <property type="match status" value="1"/>
</dbReference>
<keyword evidence="3" id="KW-0456">Lyase</keyword>
<dbReference type="Gene3D" id="3.40.50.880">
    <property type="match status" value="1"/>
</dbReference>
<dbReference type="InterPro" id="IPR005801">
    <property type="entry name" value="ADC_synthase"/>
</dbReference>
<dbReference type="PRINTS" id="PR00099">
    <property type="entry name" value="CPSGATASE"/>
</dbReference>
<dbReference type="EC" id="4.1.3.27" evidence="1"/>
<comment type="caution">
    <text evidence="7">The sequence shown here is derived from an EMBL/GenBank/DDBJ whole genome shotgun (WGS) entry which is preliminary data.</text>
</comment>